<comment type="similarity">
    <text evidence="1">Belongs to the universal stress protein A family.</text>
</comment>
<dbReference type="Proteomes" id="UP000248054">
    <property type="component" value="Unassembled WGS sequence"/>
</dbReference>
<dbReference type="RefSeq" id="WP_110476338.1">
    <property type="nucleotide sequence ID" value="NZ_BMWQ01000007.1"/>
</dbReference>
<keyword evidence="4" id="KW-1185">Reference proteome</keyword>
<name>A0A2V4XQP2_9FLAO</name>
<evidence type="ECO:0000259" key="2">
    <source>
        <dbReference type="Pfam" id="PF00582"/>
    </source>
</evidence>
<evidence type="ECO:0000313" key="4">
    <source>
        <dbReference type="Proteomes" id="UP000248054"/>
    </source>
</evidence>
<dbReference type="EMBL" id="QJTD01000007">
    <property type="protein sequence ID" value="PYE80147.1"/>
    <property type="molecule type" value="Genomic_DNA"/>
</dbReference>
<dbReference type="SUPFAM" id="SSF52402">
    <property type="entry name" value="Adenine nucleotide alpha hydrolases-like"/>
    <property type="match status" value="2"/>
</dbReference>
<dbReference type="Pfam" id="PF00582">
    <property type="entry name" value="Usp"/>
    <property type="match status" value="2"/>
</dbReference>
<protein>
    <submittedName>
        <fullName evidence="3">Nucleotide-binding universal stress UspA family protein</fullName>
    </submittedName>
</protein>
<dbReference type="PANTHER" id="PTHR46268">
    <property type="entry name" value="STRESS RESPONSE PROTEIN NHAX"/>
    <property type="match status" value="1"/>
</dbReference>
<dbReference type="InterPro" id="IPR006016">
    <property type="entry name" value="UspA"/>
</dbReference>
<feature type="domain" description="UspA" evidence="2">
    <location>
        <begin position="221"/>
        <end position="275"/>
    </location>
</feature>
<organism evidence="3 4">
    <name type="scientific">Winogradskyella epiphytica</name>
    <dbReference type="NCBI Taxonomy" id="262005"/>
    <lineage>
        <taxon>Bacteria</taxon>
        <taxon>Pseudomonadati</taxon>
        <taxon>Bacteroidota</taxon>
        <taxon>Flavobacteriia</taxon>
        <taxon>Flavobacteriales</taxon>
        <taxon>Flavobacteriaceae</taxon>
        <taxon>Winogradskyella</taxon>
    </lineage>
</organism>
<dbReference type="CDD" id="cd00293">
    <property type="entry name" value="USP-like"/>
    <property type="match status" value="1"/>
</dbReference>
<proteinExistence type="inferred from homology"/>
<dbReference type="AlphaFoldDB" id="A0A2V4XQP2"/>
<feature type="domain" description="UspA" evidence="2">
    <location>
        <begin position="3"/>
        <end position="146"/>
    </location>
</feature>
<dbReference type="InterPro" id="IPR006015">
    <property type="entry name" value="Universal_stress_UspA"/>
</dbReference>
<evidence type="ECO:0000313" key="3">
    <source>
        <dbReference type="EMBL" id="PYE80147.1"/>
    </source>
</evidence>
<dbReference type="OrthoDB" id="9788959at2"/>
<gene>
    <name evidence="3" type="ORF">DFQ11_107119</name>
</gene>
<dbReference type="PRINTS" id="PR01438">
    <property type="entry name" value="UNVRSLSTRESS"/>
</dbReference>
<evidence type="ECO:0000256" key="1">
    <source>
        <dbReference type="ARBA" id="ARBA00008791"/>
    </source>
</evidence>
<dbReference type="Gene3D" id="3.40.50.12370">
    <property type="match status" value="1"/>
</dbReference>
<dbReference type="PANTHER" id="PTHR46268:SF6">
    <property type="entry name" value="UNIVERSAL STRESS PROTEIN UP12"/>
    <property type="match status" value="1"/>
</dbReference>
<comment type="caution">
    <text evidence="3">The sequence shown here is derived from an EMBL/GenBank/DDBJ whole genome shotgun (WGS) entry which is preliminary data.</text>
</comment>
<reference evidence="3 4" key="1">
    <citation type="submission" date="2018-06" db="EMBL/GenBank/DDBJ databases">
        <title>Genomic Encyclopedia of Type Strains, Phase III (KMG-III): the genomes of soil and plant-associated and newly described type strains.</title>
        <authorList>
            <person name="Whitman W."/>
        </authorList>
    </citation>
    <scope>NUCLEOTIDE SEQUENCE [LARGE SCALE GENOMIC DNA]</scope>
    <source>
        <strain evidence="3 4">CECT 7945</strain>
    </source>
</reference>
<sequence>MLSILLPTDFSENSISAIKYALEFFKYQKVQFYFMHAYRNEFYDHDDLVSRDVFDAVMDKVQKESESNLNKLLKKVEEISPNPNFTYHTVSAFNTLVEESNELADKYNIDLIVMGTKGKTNDSKIVFGSQTFQVLKYVQCPVLAIPVNYTNTQPKRILFPTNYLIPYKRRELKLLSVLARSYRSDIDVIYISPTQKLSIRQEDNQSFLKDVLLVNKVNFNIVNSRKVAETITNYIKEHQIDMITMTNTQHSFLEDMLFPSTIDKVSLGLEIPLLALQNTTRN</sequence>
<accession>A0A2V4XQP2</accession>